<gene>
    <name evidence="2" type="ORF">CPB84DRAFT_1777736</name>
</gene>
<evidence type="ECO:0000313" key="3">
    <source>
        <dbReference type="Proteomes" id="UP000724874"/>
    </source>
</evidence>
<feature type="transmembrane region" description="Helical" evidence="1">
    <location>
        <begin position="18"/>
        <end position="36"/>
    </location>
</feature>
<evidence type="ECO:0000256" key="1">
    <source>
        <dbReference type="SAM" id="Phobius"/>
    </source>
</evidence>
<keyword evidence="3" id="KW-1185">Reference proteome</keyword>
<sequence>MLSFSFIRNRRLIHAERFTIGTLNLFHCCFIISYVHTDVRHLLITRSQFRAVFDLFFIVLFFLFLRPHCPGKERRLCERGPANAC</sequence>
<dbReference type="EMBL" id="JADNYJ010000042">
    <property type="protein sequence ID" value="KAF8901388.1"/>
    <property type="molecule type" value="Genomic_DNA"/>
</dbReference>
<dbReference type="AlphaFoldDB" id="A0A9P5NPQ5"/>
<reference evidence="2" key="1">
    <citation type="submission" date="2020-11" db="EMBL/GenBank/DDBJ databases">
        <authorList>
            <consortium name="DOE Joint Genome Institute"/>
            <person name="Ahrendt S."/>
            <person name="Riley R."/>
            <person name="Andreopoulos W."/>
            <person name="LaButti K."/>
            <person name="Pangilinan J."/>
            <person name="Ruiz-duenas F.J."/>
            <person name="Barrasa J.M."/>
            <person name="Sanchez-Garcia M."/>
            <person name="Camarero S."/>
            <person name="Miyauchi S."/>
            <person name="Serrano A."/>
            <person name="Linde D."/>
            <person name="Babiker R."/>
            <person name="Drula E."/>
            <person name="Ayuso-Fernandez I."/>
            <person name="Pacheco R."/>
            <person name="Padilla G."/>
            <person name="Ferreira P."/>
            <person name="Barriuso J."/>
            <person name="Kellner H."/>
            <person name="Castanera R."/>
            <person name="Alfaro M."/>
            <person name="Ramirez L."/>
            <person name="Pisabarro A.G."/>
            <person name="Kuo A."/>
            <person name="Tritt A."/>
            <person name="Lipzen A."/>
            <person name="He G."/>
            <person name="Yan M."/>
            <person name="Ng V."/>
            <person name="Cullen D."/>
            <person name="Martin F."/>
            <person name="Rosso M.-N."/>
            <person name="Henrissat B."/>
            <person name="Hibbett D."/>
            <person name="Martinez A.T."/>
            <person name="Grigoriev I.V."/>
        </authorList>
    </citation>
    <scope>NUCLEOTIDE SEQUENCE</scope>
    <source>
        <strain evidence="2">AH 44721</strain>
    </source>
</reference>
<name>A0A9P5NPQ5_GYMJU</name>
<keyword evidence="1" id="KW-1133">Transmembrane helix</keyword>
<protein>
    <submittedName>
        <fullName evidence="2">Uncharacterized protein</fullName>
    </submittedName>
</protein>
<feature type="transmembrane region" description="Helical" evidence="1">
    <location>
        <begin position="48"/>
        <end position="65"/>
    </location>
</feature>
<organism evidence="2 3">
    <name type="scientific">Gymnopilus junonius</name>
    <name type="common">Spectacular rustgill mushroom</name>
    <name type="synonym">Gymnopilus spectabilis subsp. junonius</name>
    <dbReference type="NCBI Taxonomy" id="109634"/>
    <lineage>
        <taxon>Eukaryota</taxon>
        <taxon>Fungi</taxon>
        <taxon>Dikarya</taxon>
        <taxon>Basidiomycota</taxon>
        <taxon>Agaricomycotina</taxon>
        <taxon>Agaricomycetes</taxon>
        <taxon>Agaricomycetidae</taxon>
        <taxon>Agaricales</taxon>
        <taxon>Agaricineae</taxon>
        <taxon>Hymenogastraceae</taxon>
        <taxon>Gymnopilus</taxon>
    </lineage>
</organism>
<evidence type="ECO:0000313" key="2">
    <source>
        <dbReference type="EMBL" id="KAF8901388.1"/>
    </source>
</evidence>
<dbReference type="Proteomes" id="UP000724874">
    <property type="component" value="Unassembled WGS sequence"/>
</dbReference>
<keyword evidence="1" id="KW-0472">Membrane</keyword>
<comment type="caution">
    <text evidence="2">The sequence shown here is derived from an EMBL/GenBank/DDBJ whole genome shotgun (WGS) entry which is preliminary data.</text>
</comment>
<keyword evidence="1" id="KW-0812">Transmembrane</keyword>
<accession>A0A9P5NPQ5</accession>
<proteinExistence type="predicted"/>